<reference evidence="2 3" key="1">
    <citation type="submission" date="2016-04" db="EMBL/GenBank/DDBJ databases">
        <title>A degradative enzymes factory behind the ericoid mycorrhizal symbiosis.</title>
        <authorList>
            <consortium name="DOE Joint Genome Institute"/>
            <person name="Martino E."/>
            <person name="Morin E."/>
            <person name="Grelet G."/>
            <person name="Kuo A."/>
            <person name="Kohler A."/>
            <person name="Daghino S."/>
            <person name="Barry K."/>
            <person name="Choi C."/>
            <person name="Cichocki N."/>
            <person name="Clum A."/>
            <person name="Copeland A."/>
            <person name="Hainaut M."/>
            <person name="Haridas S."/>
            <person name="Labutti K."/>
            <person name="Lindquist E."/>
            <person name="Lipzen A."/>
            <person name="Khouja H.-R."/>
            <person name="Murat C."/>
            <person name="Ohm R."/>
            <person name="Olson A."/>
            <person name="Spatafora J."/>
            <person name="Veneault-Fourrey C."/>
            <person name="Henrissat B."/>
            <person name="Grigoriev I."/>
            <person name="Martin F."/>
            <person name="Perotto S."/>
        </authorList>
    </citation>
    <scope>NUCLEOTIDE SEQUENCE [LARGE SCALE GENOMIC DNA]</scope>
    <source>
        <strain evidence="2 3">E</strain>
    </source>
</reference>
<gene>
    <name evidence="2" type="ORF">K444DRAFT_634177</name>
</gene>
<evidence type="ECO:0000256" key="1">
    <source>
        <dbReference type="SAM" id="MobiDB-lite"/>
    </source>
</evidence>
<protein>
    <submittedName>
        <fullName evidence="2">Uncharacterized protein</fullName>
    </submittedName>
</protein>
<sequence>MSTHRKRDNCHDSMPESSQAERKKVACALRFNGNEALEGHINDRISNIPRGKPPVITEACLRLYACGPSNHTRYEYVIKIKTDPDQRKLGQGRISELIEEMDFARHIADNKGNYEIVSPELTLFTGIFDASDTSSDDEEESSCDDEEESSCGDEEESSCGDEEEASCGDEEESSCGDEEEASCDDEEDSSSYNGSPSSDNGDSSGDEENHDLHTE</sequence>
<feature type="compositionally biased region" description="Acidic residues" evidence="1">
    <location>
        <begin position="134"/>
        <end position="189"/>
    </location>
</feature>
<dbReference type="EMBL" id="KZ613856">
    <property type="protein sequence ID" value="PMD55343.1"/>
    <property type="molecule type" value="Genomic_DNA"/>
</dbReference>
<accession>A0A2J6SXE9</accession>
<evidence type="ECO:0000313" key="3">
    <source>
        <dbReference type="Proteomes" id="UP000235371"/>
    </source>
</evidence>
<dbReference type="RefSeq" id="XP_024732247.1">
    <property type="nucleotide sequence ID" value="XM_024883712.1"/>
</dbReference>
<dbReference type="GeneID" id="36591789"/>
<keyword evidence="3" id="KW-1185">Reference proteome</keyword>
<name>A0A2J6SXE9_9HELO</name>
<dbReference type="Proteomes" id="UP000235371">
    <property type="component" value="Unassembled WGS sequence"/>
</dbReference>
<feature type="region of interest" description="Disordered" evidence="1">
    <location>
        <begin position="130"/>
        <end position="215"/>
    </location>
</feature>
<organism evidence="2 3">
    <name type="scientific">Hyaloscypha bicolor E</name>
    <dbReference type="NCBI Taxonomy" id="1095630"/>
    <lineage>
        <taxon>Eukaryota</taxon>
        <taxon>Fungi</taxon>
        <taxon>Dikarya</taxon>
        <taxon>Ascomycota</taxon>
        <taxon>Pezizomycotina</taxon>
        <taxon>Leotiomycetes</taxon>
        <taxon>Helotiales</taxon>
        <taxon>Hyaloscyphaceae</taxon>
        <taxon>Hyaloscypha</taxon>
        <taxon>Hyaloscypha bicolor</taxon>
    </lineage>
</organism>
<proteinExistence type="predicted"/>
<dbReference type="AlphaFoldDB" id="A0A2J6SXE9"/>
<feature type="compositionally biased region" description="Low complexity" evidence="1">
    <location>
        <begin position="190"/>
        <end position="203"/>
    </location>
</feature>
<evidence type="ECO:0000313" key="2">
    <source>
        <dbReference type="EMBL" id="PMD55343.1"/>
    </source>
</evidence>
<dbReference type="InParanoid" id="A0A2J6SXE9"/>